<gene>
    <name evidence="1" type="ORF">L195_g056535</name>
</gene>
<organism evidence="1 2">
    <name type="scientific">Trifolium pratense</name>
    <name type="common">Red clover</name>
    <dbReference type="NCBI Taxonomy" id="57577"/>
    <lineage>
        <taxon>Eukaryota</taxon>
        <taxon>Viridiplantae</taxon>
        <taxon>Streptophyta</taxon>
        <taxon>Embryophyta</taxon>
        <taxon>Tracheophyta</taxon>
        <taxon>Spermatophyta</taxon>
        <taxon>Magnoliopsida</taxon>
        <taxon>eudicotyledons</taxon>
        <taxon>Gunneridae</taxon>
        <taxon>Pentapetalae</taxon>
        <taxon>rosids</taxon>
        <taxon>fabids</taxon>
        <taxon>Fabales</taxon>
        <taxon>Fabaceae</taxon>
        <taxon>Papilionoideae</taxon>
        <taxon>50 kb inversion clade</taxon>
        <taxon>NPAAA clade</taxon>
        <taxon>Hologalegina</taxon>
        <taxon>IRL clade</taxon>
        <taxon>Trifolieae</taxon>
        <taxon>Trifolium</taxon>
    </lineage>
</organism>
<proteinExistence type="predicted"/>
<dbReference type="EMBL" id="ASHM01107578">
    <property type="protein sequence ID" value="PNX69106.1"/>
    <property type="molecule type" value="Genomic_DNA"/>
</dbReference>
<comment type="caution">
    <text evidence="1">The sequence shown here is derived from an EMBL/GenBank/DDBJ whole genome shotgun (WGS) entry which is preliminary data.</text>
</comment>
<reference evidence="1 2" key="2">
    <citation type="journal article" date="2017" name="Front. Plant Sci.">
        <title>Gene Classification and Mining of Molecular Markers Useful in Red Clover (Trifolium pratense) Breeding.</title>
        <authorList>
            <person name="Istvanek J."/>
            <person name="Dluhosova J."/>
            <person name="Dluhos P."/>
            <person name="Patkova L."/>
            <person name="Nedelnik J."/>
            <person name="Repkova J."/>
        </authorList>
    </citation>
    <scope>NUCLEOTIDE SEQUENCE [LARGE SCALE GENOMIC DNA]</scope>
    <source>
        <strain evidence="2">cv. Tatra</strain>
        <tissue evidence="1">Young leaves</tissue>
    </source>
</reference>
<evidence type="ECO:0000313" key="2">
    <source>
        <dbReference type="Proteomes" id="UP000236291"/>
    </source>
</evidence>
<dbReference type="Proteomes" id="UP000236291">
    <property type="component" value="Unassembled WGS sequence"/>
</dbReference>
<evidence type="ECO:0000313" key="1">
    <source>
        <dbReference type="EMBL" id="PNX69106.1"/>
    </source>
</evidence>
<accession>A0A2K3KS40</accession>
<dbReference type="AlphaFoldDB" id="A0A2K3KS40"/>
<reference evidence="1 2" key="1">
    <citation type="journal article" date="2014" name="Am. J. Bot.">
        <title>Genome assembly and annotation for red clover (Trifolium pratense; Fabaceae).</title>
        <authorList>
            <person name="Istvanek J."/>
            <person name="Jaros M."/>
            <person name="Krenek A."/>
            <person name="Repkova J."/>
        </authorList>
    </citation>
    <scope>NUCLEOTIDE SEQUENCE [LARGE SCALE GENOMIC DNA]</scope>
    <source>
        <strain evidence="2">cv. Tatra</strain>
        <tissue evidence="1">Young leaves</tissue>
    </source>
</reference>
<protein>
    <submittedName>
        <fullName evidence="1">Uncharacterized protein</fullName>
    </submittedName>
</protein>
<name>A0A2K3KS40_TRIPR</name>
<sequence>MTHPLFVKKGGNGFASVFEEETRCLLPQISMVIVMETMLWYLSSSCGQCSREARNDFLCSHPKQTTRSIRHPTGPSPVISAVPNGRRWFHF</sequence>